<reference evidence="3 4" key="1">
    <citation type="submission" date="2016-09" db="EMBL/GenBank/DDBJ databases">
        <title>Extensive genetic diversity and differential bi-allelic expression allows diatom success in the polar Southern Ocean.</title>
        <authorList>
            <consortium name="DOE Joint Genome Institute"/>
            <person name="Mock T."/>
            <person name="Otillar R.P."/>
            <person name="Strauss J."/>
            <person name="Dupont C."/>
            <person name="Frickenhaus S."/>
            <person name="Maumus F."/>
            <person name="Mcmullan M."/>
            <person name="Sanges R."/>
            <person name="Schmutz J."/>
            <person name="Toseland A."/>
            <person name="Valas R."/>
            <person name="Veluchamy A."/>
            <person name="Ward B.J."/>
            <person name="Allen A."/>
            <person name="Barry K."/>
            <person name="Falciatore A."/>
            <person name="Ferrante M."/>
            <person name="Fortunato A.E."/>
            <person name="Gloeckner G."/>
            <person name="Gruber A."/>
            <person name="Hipkin R."/>
            <person name="Janech M."/>
            <person name="Kroth P."/>
            <person name="Leese F."/>
            <person name="Lindquist E."/>
            <person name="Lyon B.R."/>
            <person name="Martin J."/>
            <person name="Mayer C."/>
            <person name="Parker M."/>
            <person name="Quesneville H."/>
            <person name="Raymond J."/>
            <person name="Uhlig C."/>
            <person name="Valentin K.U."/>
            <person name="Worden A.Z."/>
            <person name="Armbrust E.V."/>
            <person name="Bowler C."/>
            <person name="Green B."/>
            <person name="Moulton V."/>
            <person name="Van Oosterhout C."/>
            <person name="Grigoriev I."/>
        </authorList>
    </citation>
    <scope>NUCLEOTIDE SEQUENCE [LARGE SCALE GENOMIC DNA]</scope>
    <source>
        <strain evidence="3 4">CCMP1102</strain>
    </source>
</reference>
<feature type="compositionally biased region" description="Low complexity" evidence="2">
    <location>
        <begin position="357"/>
        <end position="373"/>
    </location>
</feature>
<sequence>MTELGQSTSSFKFPFTDNEESELSLSESFREMQEEKRTSSSSLPVTNRQNNYYSALAFSIDDSKIDEEGDSDTSTVPPSPSDFGGMGLLSPISKSRESDGGEILQLDLVDPIGGTNSSESNNNSNTVWNDTTTEQREDNIIIEDLATPFSPSSSDNSSSSPPTTPPATKDDLQSAKKQVGERSSNFIDKIRNAAHKRRVAVTRSRDSLVAKEQEQLRSIAESKTRSAASVMNDLQTVDENTKEVVDAKENGIPNRHQSKHTKKNSIGFGGVGVPKVDKRPTTMPLSPMLGSRRKGDSAASFGGSGVPKVEKRPTTTPMSPMLGSRRKGDNSANSKVLDRKSKRPLSGKVSKIIIKGSTAKSSSTKRLSSKVSTNTSNHLDKSKVKEKNKSSSKKEISVGPSAIFKARPVPSSTNWKFHAGQNGVPKVSKRAVTVPVSPCLGPKRPSEKNVKWTGKATDGGRRKSTIKISTSRLSGLSMSATQNRSSLSSPSSVTSSVRSADLLGLNLVDSRLTDSTPEDLLLNSISEEERDNNDNNVTPTNSSASSFKPFEPRSTTRANMRKNYDIRRIENRELKLQEEREQLKSRIRIIHRELIILSKQI</sequence>
<feature type="compositionally biased region" description="Basic and acidic residues" evidence="2">
    <location>
        <begin position="239"/>
        <end position="249"/>
    </location>
</feature>
<dbReference type="InParanoid" id="A0A1E7FK11"/>
<dbReference type="Proteomes" id="UP000095751">
    <property type="component" value="Unassembled WGS sequence"/>
</dbReference>
<feature type="compositionally biased region" description="Low complexity" evidence="2">
    <location>
        <begin position="147"/>
        <end position="161"/>
    </location>
</feature>
<organism evidence="3 4">
    <name type="scientific">Fragilariopsis cylindrus CCMP1102</name>
    <dbReference type="NCBI Taxonomy" id="635003"/>
    <lineage>
        <taxon>Eukaryota</taxon>
        <taxon>Sar</taxon>
        <taxon>Stramenopiles</taxon>
        <taxon>Ochrophyta</taxon>
        <taxon>Bacillariophyta</taxon>
        <taxon>Bacillariophyceae</taxon>
        <taxon>Bacillariophycidae</taxon>
        <taxon>Bacillariales</taxon>
        <taxon>Bacillariaceae</taxon>
        <taxon>Fragilariopsis</taxon>
    </lineage>
</organism>
<feature type="coiled-coil region" evidence="1">
    <location>
        <begin position="566"/>
        <end position="593"/>
    </location>
</feature>
<keyword evidence="4" id="KW-1185">Reference proteome</keyword>
<evidence type="ECO:0000256" key="1">
    <source>
        <dbReference type="SAM" id="Coils"/>
    </source>
</evidence>
<feature type="compositionally biased region" description="Basic and acidic residues" evidence="2">
    <location>
        <begin position="28"/>
        <end position="38"/>
    </location>
</feature>
<feature type="region of interest" description="Disordered" evidence="2">
    <location>
        <begin position="63"/>
        <end position="399"/>
    </location>
</feature>
<feature type="compositionally biased region" description="Polar residues" evidence="2">
    <location>
        <begin position="466"/>
        <end position="483"/>
    </location>
</feature>
<feature type="compositionally biased region" description="Basic and acidic residues" evidence="2">
    <location>
        <begin position="203"/>
        <end position="224"/>
    </location>
</feature>
<feature type="region of interest" description="Disordered" evidence="2">
    <location>
        <begin position="1"/>
        <end position="46"/>
    </location>
</feature>
<dbReference type="AlphaFoldDB" id="A0A1E7FK11"/>
<feature type="compositionally biased region" description="Polar residues" evidence="2">
    <location>
        <begin position="225"/>
        <end position="238"/>
    </location>
</feature>
<feature type="region of interest" description="Disordered" evidence="2">
    <location>
        <begin position="523"/>
        <end position="559"/>
    </location>
</feature>
<accession>A0A1E7FK11</accession>
<feature type="compositionally biased region" description="Low complexity" evidence="2">
    <location>
        <begin position="484"/>
        <end position="495"/>
    </location>
</feature>
<feature type="compositionally biased region" description="Basic and acidic residues" evidence="2">
    <location>
        <begin position="168"/>
        <end position="180"/>
    </location>
</feature>
<evidence type="ECO:0000313" key="3">
    <source>
        <dbReference type="EMBL" id="OEU18487.1"/>
    </source>
</evidence>
<protein>
    <submittedName>
        <fullName evidence="3">Uncharacterized protein</fullName>
    </submittedName>
</protein>
<evidence type="ECO:0000313" key="4">
    <source>
        <dbReference type="Proteomes" id="UP000095751"/>
    </source>
</evidence>
<feature type="region of interest" description="Disordered" evidence="2">
    <location>
        <begin position="440"/>
        <end position="495"/>
    </location>
</feature>
<feature type="compositionally biased region" description="Polar residues" evidence="2">
    <location>
        <begin position="534"/>
        <end position="546"/>
    </location>
</feature>
<evidence type="ECO:0000256" key="2">
    <source>
        <dbReference type="SAM" id="MobiDB-lite"/>
    </source>
</evidence>
<keyword evidence="1" id="KW-0175">Coiled coil</keyword>
<dbReference type="EMBL" id="KV784356">
    <property type="protein sequence ID" value="OEU18487.1"/>
    <property type="molecule type" value="Genomic_DNA"/>
</dbReference>
<name>A0A1E7FK11_9STRA</name>
<feature type="compositionally biased region" description="Low complexity" evidence="2">
    <location>
        <begin position="115"/>
        <end position="132"/>
    </location>
</feature>
<dbReference type="KEGG" id="fcy:FRACYDRAFT_236764"/>
<dbReference type="OrthoDB" id="207138at2759"/>
<feature type="compositionally biased region" description="Polar residues" evidence="2">
    <location>
        <begin position="1"/>
        <end position="11"/>
    </location>
</feature>
<feature type="compositionally biased region" description="Basic and acidic residues" evidence="2">
    <location>
        <begin position="378"/>
        <end position="396"/>
    </location>
</feature>
<proteinExistence type="predicted"/>
<gene>
    <name evidence="3" type="ORF">FRACYDRAFT_236764</name>
</gene>